<keyword evidence="6" id="KW-0012">Acyltransferase</keyword>
<dbReference type="Gene3D" id="1.10.110.10">
    <property type="entry name" value="Plant lipid-transfer and hydrophobic proteins"/>
    <property type="match status" value="1"/>
</dbReference>
<dbReference type="InterPro" id="IPR023213">
    <property type="entry name" value="CAT-like_dom_sf"/>
</dbReference>
<feature type="compositionally biased region" description="Basic and acidic residues" evidence="7">
    <location>
        <begin position="1"/>
        <end position="10"/>
    </location>
</feature>
<evidence type="ECO:0000256" key="5">
    <source>
        <dbReference type="ARBA" id="ARBA00023121"/>
    </source>
</evidence>
<evidence type="ECO:0000256" key="3">
    <source>
        <dbReference type="ARBA" id="ARBA00022448"/>
    </source>
</evidence>
<dbReference type="GO" id="GO:0016746">
    <property type="term" value="F:acyltransferase activity"/>
    <property type="evidence" value="ECO:0007669"/>
    <property type="project" value="UniProtKB-KW"/>
</dbReference>
<dbReference type="Pfam" id="PF00234">
    <property type="entry name" value="Tryp_alpha_amyl"/>
    <property type="match status" value="1"/>
</dbReference>
<reference evidence="9" key="1">
    <citation type="submission" date="2018-01" db="EMBL/GenBank/DDBJ databases">
        <authorList>
            <person name="Mao J.F."/>
        </authorList>
    </citation>
    <scope>NUCLEOTIDE SEQUENCE</scope>
    <source>
        <strain evidence="9">Huo1</strain>
        <tissue evidence="9">Leaf</tissue>
    </source>
</reference>
<dbReference type="GO" id="GO:0008289">
    <property type="term" value="F:lipid binding"/>
    <property type="evidence" value="ECO:0007669"/>
    <property type="project" value="UniProtKB-KW"/>
</dbReference>
<dbReference type="GO" id="GO:0006869">
    <property type="term" value="P:lipid transport"/>
    <property type="evidence" value="ECO:0007669"/>
    <property type="project" value="InterPro"/>
</dbReference>
<comment type="caution">
    <text evidence="9">The sequence shown here is derived from an EMBL/GenBank/DDBJ whole genome shotgun (WGS) entry which is preliminary data.</text>
</comment>
<dbReference type="PRINTS" id="PR00382">
    <property type="entry name" value="LIPIDTRNSFER"/>
</dbReference>
<evidence type="ECO:0000256" key="6">
    <source>
        <dbReference type="ARBA" id="ARBA00023315"/>
    </source>
</evidence>
<sequence length="348" mass="38135">MKSKDGRLELAPRSAPRTKRPPSKVAVVSATLIQALLRADRARRGECRACVVAQAINVRGRTVPLVSAQSCGIWATFSTLELDASQAREMEGDFPGLVFGMRGAAAAGVEECRRLLSDREFGRWALVGSYVETDERGEAGECKVVWVSDWSKFGDYEVDLGMGKAEWVSMAGGRLEDILVLMGTKDKEGIEAWVSLHESDMRIVEADHEIRKLTSTKGLSKMNDEASLYNPHGRGVVGGSGGGGRAQLWHGVESHLDRQAVCGCLKNMATSYPGIDYGKIAGLPKECGVDVPYIISPDGEVMILSMEKVKMDLWQRWSYVCLLLCRAMPPLKKTRTLRKKSPKSSKLS</sequence>
<dbReference type="InterPro" id="IPR036312">
    <property type="entry name" value="Bifun_inhib/LTP/seed_sf"/>
</dbReference>
<evidence type="ECO:0000259" key="8">
    <source>
        <dbReference type="Pfam" id="PF00234"/>
    </source>
</evidence>
<dbReference type="PANTHER" id="PTHR31623:SF124">
    <property type="entry name" value="VINORINE SYNTHASE-RELATED"/>
    <property type="match status" value="1"/>
</dbReference>
<keyword evidence="3" id="KW-0813">Transport</keyword>
<dbReference type="InterPro" id="IPR000528">
    <property type="entry name" value="Plant_nsLTP"/>
</dbReference>
<feature type="region of interest" description="Disordered" evidence="7">
    <location>
        <begin position="1"/>
        <end position="22"/>
    </location>
</feature>
<organism evidence="9">
    <name type="scientific">Salvia splendens</name>
    <name type="common">Scarlet sage</name>
    <dbReference type="NCBI Taxonomy" id="180675"/>
    <lineage>
        <taxon>Eukaryota</taxon>
        <taxon>Viridiplantae</taxon>
        <taxon>Streptophyta</taxon>
        <taxon>Embryophyta</taxon>
        <taxon>Tracheophyta</taxon>
        <taxon>Spermatophyta</taxon>
        <taxon>Magnoliopsida</taxon>
        <taxon>eudicotyledons</taxon>
        <taxon>Gunneridae</taxon>
        <taxon>Pentapetalae</taxon>
        <taxon>asterids</taxon>
        <taxon>lamiids</taxon>
        <taxon>Lamiales</taxon>
        <taxon>Lamiaceae</taxon>
        <taxon>Nepetoideae</taxon>
        <taxon>Mentheae</taxon>
        <taxon>Salviinae</taxon>
        <taxon>Salvia</taxon>
        <taxon>Salvia subgen. Calosphace</taxon>
        <taxon>core Calosphace</taxon>
    </lineage>
</organism>
<dbReference type="Gene3D" id="3.30.559.10">
    <property type="entry name" value="Chloramphenicol acetyltransferase-like domain"/>
    <property type="match status" value="1"/>
</dbReference>
<accession>A0A8X9ADF2</accession>
<evidence type="ECO:0000256" key="2">
    <source>
        <dbReference type="ARBA" id="ARBA00009861"/>
    </source>
</evidence>
<evidence type="ECO:0000256" key="4">
    <source>
        <dbReference type="ARBA" id="ARBA00022679"/>
    </source>
</evidence>
<dbReference type="Pfam" id="PF02458">
    <property type="entry name" value="Transferase"/>
    <property type="match status" value="1"/>
</dbReference>
<keyword evidence="5" id="KW-0446">Lipid-binding</keyword>
<keyword evidence="10" id="KW-1185">Reference proteome</keyword>
<dbReference type="CDD" id="cd01960">
    <property type="entry name" value="nsLTP1"/>
    <property type="match status" value="1"/>
</dbReference>
<protein>
    <recommendedName>
        <fullName evidence="8">Bifunctional inhibitor/plant lipid transfer protein/seed storage helical domain-containing protein</fullName>
    </recommendedName>
</protein>
<dbReference type="EMBL" id="PNBA02000001">
    <property type="protein sequence ID" value="KAG6436646.1"/>
    <property type="molecule type" value="Genomic_DNA"/>
</dbReference>
<dbReference type="Proteomes" id="UP000298416">
    <property type="component" value="Unassembled WGS sequence"/>
</dbReference>
<evidence type="ECO:0000256" key="1">
    <source>
        <dbReference type="ARBA" id="ARBA00009748"/>
    </source>
</evidence>
<dbReference type="AlphaFoldDB" id="A0A8X9ADF2"/>
<gene>
    <name evidence="9" type="ORF">SASPL_101548</name>
</gene>
<dbReference type="SUPFAM" id="SSF47699">
    <property type="entry name" value="Bifunctional inhibitor/lipid-transfer protein/seed storage 2S albumin"/>
    <property type="match status" value="1"/>
</dbReference>
<dbReference type="InterPro" id="IPR016140">
    <property type="entry name" value="Bifunc_inhib/LTP/seed_store"/>
</dbReference>
<name>A0A8X9ADF2_SALSN</name>
<feature type="domain" description="Bifunctional inhibitor/plant lipid transfer protein/seed storage helical" evidence="8">
    <location>
        <begin position="255"/>
        <end position="293"/>
    </location>
</feature>
<dbReference type="PANTHER" id="PTHR31623">
    <property type="entry name" value="F21J9.9"/>
    <property type="match status" value="1"/>
</dbReference>
<evidence type="ECO:0000313" key="10">
    <source>
        <dbReference type="Proteomes" id="UP000298416"/>
    </source>
</evidence>
<evidence type="ECO:0000256" key="7">
    <source>
        <dbReference type="SAM" id="MobiDB-lite"/>
    </source>
</evidence>
<comment type="similarity">
    <text evidence="1">Belongs to the plant LTP family.</text>
</comment>
<reference evidence="9" key="2">
    <citation type="submission" date="2020-08" db="EMBL/GenBank/DDBJ databases">
        <title>Plant Genome Project.</title>
        <authorList>
            <person name="Zhang R.-G."/>
        </authorList>
    </citation>
    <scope>NUCLEOTIDE SEQUENCE</scope>
    <source>
        <strain evidence="9">Huo1</strain>
        <tissue evidence="9">Leaf</tissue>
    </source>
</reference>
<evidence type="ECO:0000313" key="9">
    <source>
        <dbReference type="EMBL" id="KAG6436646.1"/>
    </source>
</evidence>
<comment type="similarity">
    <text evidence="2">Belongs to the plant acyltransferase family.</text>
</comment>
<proteinExistence type="inferred from homology"/>
<keyword evidence="4" id="KW-0808">Transferase</keyword>